<organism evidence="2 3">
    <name type="scientific">Cellulomonas fulva</name>
    <dbReference type="NCBI Taxonomy" id="2835530"/>
    <lineage>
        <taxon>Bacteria</taxon>
        <taxon>Bacillati</taxon>
        <taxon>Actinomycetota</taxon>
        <taxon>Actinomycetes</taxon>
        <taxon>Micrococcales</taxon>
        <taxon>Cellulomonadaceae</taxon>
        <taxon>Cellulomonas</taxon>
    </lineage>
</organism>
<comment type="caution">
    <text evidence="2">The sequence shown here is derived from an EMBL/GenBank/DDBJ whole genome shotgun (WGS) entry which is preliminary data.</text>
</comment>
<evidence type="ECO:0000256" key="1">
    <source>
        <dbReference type="SAM" id="Phobius"/>
    </source>
</evidence>
<name>A0ABS5TVK4_9CELL</name>
<keyword evidence="1" id="KW-0472">Membrane</keyword>
<proteinExistence type="predicted"/>
<sequence length="179" mass="18488">MSPTQTAYLDERTDERRRKRVAALKITLAGGAILAVGAAATSAAWTDQAWFAAPAAGASFELQGRGFGGEFVDADEGDAIAIPARELADLVPGDSRSFEIDVKNAGSVPMTVEAEARWAASGTGFDGAPQVALSGVPAGAFAADDTATVTVEVTVPDDWPVTNQERSQELSIVFTGTSV</sequence>
<protein>
    <recommendedName>
        <fullName evidence="4">Ribosomally synthesized peptide with SipW-like signal peptide</fullName>
    </recommendedName>
</protein>
<gene>
    <name evidence="2" type="ORF">KIN34_02390</name>
</gene>
<reference evidence="2 3" key="1">
    <citation type="submission" date="2021-05" db="EMBL/GenBank/DDBJ databases">
        <title>Description of Cellulomonas sp. DKR-3 sp. nov.</title>
        <authorList>
            <person name="Dahal R.H."/>
            <person name="Chaudhary D.K."/>
        </authorList>
    </citation>
    <scope>NUCLEOTIDE SEQUENCE [LARGE SCALE GENOMIC DNA]</scope>
    <source>
        <strain evidence="2 3">DKR-3</strain>
    </source>
</reference>
<feature type="transmembrane region" description="Helical" evidence="1">
    <location>
        <begin position="21"/>
        <end position="45"/>
    </location>
</feature>
<dbReference type="RefSeq" id="WP_214346157.1">
    <property type="nucleotide sequence ID" value="NZ_JAHBOH010000001.1"/>
</dbReference>
<evidence type="ECO:0000313" key="2">
    <source>
        <dbReference type="EMBL" id="MBT0993141.1"/>
    </source>
</evidence>
<keyword evidence="1" id="KW-0812">Transmembrane</keyword>
<accession>A0ABS5TVK4</accession>
<keyword evidence="1" id="KW-1133">Transmembrane helix</keyword>
<dbReference type="Proteomes" id="UP000722125">
    <property type="component" value="Unassembled WGS sequence"/>
</dbReference>
<dbReference type="EMBL" id="JAHBOH010000001">
    <property type="protein sequence ID" value="MBT0993141.1"/>
    <property type="molecule type" value="Genomic_DNA"/>
</dbReference>
<keyword evidence="3" id="KW-1185">Reference proteome</keyword>
<evidence type="ECO:0000313" key="3">
    <source>
        <dbReference type="Proteomes" id="UP000722125"/>
    </source>
</evidence>
<evidence type="ECO:0008006" key="4">
    <source>
        <dbReference type="Google" id="ProtNLM"/>
    </source>
</evidence>